<dbReference type="Proteomes" id="UP001138757">
    <property type="component" value="Unassembled WGS sequence"/>
</dbReference>
<comment type="caution">
    <text evidence="1">The sequence shown here is derived from an EMBL/GenBank/DDBJ whole genome shotgun (WGS) entry which is preliminary data.</text>
</comment>
<reference evidence="1" key="1">
    <citation type="submission" date="2021-05" db="EMBL/GenBank/DDBJ databases">
        <title>Genome of Sphingobium sp. strain.</title>
        <authorList>
            <person name="Fan R."/>
        </authorList>
    </citation>
    <scope>NUCLEOTIDE SEQUENCE</scope>
    <source>
        <strain evidence="1">H33</strain>
    </source>
</reference>
<evidence type="ECO:0000313" key="1">
    <source>
        <dbReference type="EMBL" id="MBT2189360.1"/>
    </source>
</evidence>
<dbReference type="AlphaFoldDB" id="A0A9X1ITH5"/>
<protein>
    <submittedName>
        <fullName evidence="1">Heavy-metal-associated domain-containing protein</fullName>
    </submittedName>
</protein>
<organism evidence="1 2">
    <name type="scientific">Sphingobium nicotianae</name>
    <dbReference type="NCBI Taxonomy" id="2782607"/>
    <lineage>
        <taxon>Bacteria</taxon>
        <taxon>Pseudomonadati</taxon>
        <taxon>Pseudomonadota</taxon>
        <taxon>Alphaproteobacteria</taxon>
        <taxon>Sphingomonadales</taxon>
        <taxon>Sphingomonadaceae</taxon>
        <taxon>Sphingobium</taxon>
    </lineage>
</organism>
<gene>
    <name evidence="1" type="ORF">KK488_20610</name>
</gene>
<name>A0A9X1ITH5_9SPHN</name>
<proteinExistence type="predicted"/>
<dbReference type="EMBL" id="JAHGAW010000017">
    <property type="protein sequence ID" value="MBT2189360.1"/>
    <property type="molecule type" value="Genomic_DNA"/>
</dbReference>
<evidence type="ECO:0000313" key="2">
    <source>
        <dbReference type="Proteomes" id="UP001138757"/>
    </source>
</evidence>
<keyword evidence="2" id="KW-1185">Reference proteome</keyword>
<accession>A0A9X1ITH5</accession>
<sequence>MALGFPEQCRQKGAVTLSLPSLRPIHLVFALVLAAFAAVLVAQIEGERGIAPIASNGDFEVRDIKVDVYGKTSEQARATGWRLAQRLGWRALWQRTNGGPGPMLSDGTLDALVSGIEVQQEQIGPNRYIATLAILFDRARAGQAMGVSGQVMRSPPLLVIPVLWDGGVATTFETPTEWQKAWALFRTADSSIDYVRTTGDGADPMLLNAGQPSRRGRNWWRVLLDLYGAADVIMPIARLERTWPGGPVTGHFAARYGPDNQLIGSFTLQAKSAADIPKMMADAVSKIDALYSQALIGGQLRPDPSLVIEEPLNAVELSNVGDLDSLMAALPSEDGGAPVGGGAITIQFETPTAASVGEAEALMRAIPGVRSASTSSLALGGMSVMQVGFDAAPEQLRTALEARGFTVTGSGTALRIVKRAAPPAPSPTPGGSGAR</sequence>